<dbReference type="InterPro" id="IPR022672">
    <property type="entry name" value="Hexokinase_N"/>
</dbReference>
<accession>V9DE26</accession>
<dbReference type="UniPathway" id="UPA00109">
    <property type="reaction ID" value="UER00180"/>
</dbReference>
<evidence type="ECO:0000259" key="13">
    <source>
        <dbReference type="Pfam" id="PF00349"/>
    </source>
</evidence>
<dbReference type="SUPFAM" id="SSF53067">
    <property type="entry name" value="Actin-like ATPase domain"/>
    <property type="match status" value="2"/>
</dbReference>
<dbReference type="FunFam" id="3.30.420.40:FF:000805">
    <property type="entry name" value="Hexokinase-2"/>
    <property type="match status" value="1"/>
</dbReference>
<comment type="catalytic activity">
    <reaction evidence="11">
        <text>D-glucose + ATP = D-glucose 6-phosphate + ADP + H(+)</text>
        <dbReference type="Rhea" id="RHEA:17825"/>
        <dbReference type="ChEBI" id="CHEBI:4167"/>
        <dbReference type="ChEBI" id="CHEBI:15378"/>
        <dbReference type="ChEBI" id="CHEBI:30616"/>
        <dbReference type="ChEBI" id="CHEBI:61548"/>
        <dbReference type="ChEBI" id="CHEBI:456216"/>
        <dbReference type="EC" id="2.7.1.1"/>
    </reaction>
    <physiologicalReaction direction="left-to-right" evidence="11">
        <dbReference type="Rhea" id="RHEA:17826"/>
    </physiologicalReaction>
</comment>
<dbReference type="AlphaFoldDB" id="V9DE26"/>
<dbReference type="Pfam" id="PF03727">
    <property type="entry name" value="Hexokinase_2"/>
    <property type="match status" value="1"/>
</dbReference>
<dbReference type="GO" id="GO:0008865">
    <property type="term" value="F:fructokinase activity"/>
    <property type="evidence" value="ECO:0007669"/>
    <property type="project" value="TreeGrafter"/>
</dbReference>
<evidence type="ECO:0000259" key="14">
    <source>
        <dbReference type="Pfam" id="PF03727"/>
    </source>
</evidence>
<comment type="pathway">
    <text evidence="2">Carbohydrate metabolism; hexose metabolism.</text>
</comment>
<evidence type="ECO:0000256" key="6">
    <source>
        <dbReference type="ARBA" id="ARBA00022777"/>
    </source>
</evidence>
<dbReference type="GO" id="GO:0001678">
    <property type="term" value="P:intracellular glucose homeostasis"/>
    <property type="evidence" value="ECO:0007669"/>
    <property type="project" value="InterPro"/>
</dbReference>
<sequence length="524" mass="57396">MSAHTENLQFSREDIDFGRSVCLLLEPQLLTSMVEFPDDLPEKLGEELRRLEQLFTVDTALLKTITDRFGEELQAGLERKGDIPMNITWVTSSPTGRETGTYLTIDLGGTNLRVCLITLTDEMGGHHTKQEKYTLPKDIKTGTADQLFEHIADHLSEFLTEHVKDDEAACAEGKIPLGFTFSYPATQDRIDHGILQTWTKGWDVKDVEGHDVAEMLRKAMEKRNLPVKLIALVNDTTGALIASAYNDPDTIIGAIFGTGCNAAYMDRVSQIPKMPSQTTDPDSSLKEDSPMAINCEYGAFDNSHTVLPRTRYDELIDEQSPRPGEQTFEKMSAGLYLGEIFRQILLELFTKGVIFQGWSSGSDSDANMQTQAQKDALSNPYAIDTEFLSTVENDATPSLAEAKSAFQRVLAGLTPSDAELRFCQAVAKLIAIRGARLCACGASAICRRIGRRKGHVAADGSVAVKHPRFKERWECAVREILDMKLGGFGREGEGIELTSAEDGSGVGAAVICALAMGRTGTSAK</sequence>
<comment type="similarity">
    <text evidence="3 12">Belongs to the hexokinase family.</text>
</comment>
<dbReference type="InterPro" id="IPR022673">
    <property type="entry name" value="Hexokinase_C"/>
</dbReference>
<dbReference type="PANTHER" id="PTHR19443">
    <property type="entry name" value="HEXOKINASE"/>
    <property type="match status" value="1"/>
</dbReference>
<proteinExistence type="inferred from homology"/>
<dbReference type="HOGENOM" id="CLU_014393_5_2_1"/>
<evidence type="ECO:0000256" key="9">
    <source>
        <dbReference type="ARBA" id="ARBA00044613"/>
    </source>
</evidence>
<evidence type="ECO:0000256" key="3">
    <source>
        <dbReference type="ARBA" id="ARBA00009225"/>
    </source>
</evidence>
<evidence type="ECO:0000256" key="12">
    <source>
        <dbReference type="RuleBase" id="RU362007"/>
    </source>
</evidence>
<dbReference type="InterPro" id="IPR043129">
    <property type="entry name" value="ATPase_NBD"/>
</dbReference>
<dbReference type="GO" id="GO:0019158">
    <property type="term" value="F:mannokinase activity"/>
    <property type="evidence" value="ECO:0007669"/>
    <property type="project" value="TreeGrafter"/>
</dbReference>
<dbReference type="EMBL" id="KB822704">
    <property type="protein sequence ID" value="ETI24583.1"/>
    <property type="molecule type" value="Genomic_DNA"/>
</dbReference>
<evidence type="ECO:0000256" key="7">
    <source>
        <dbReference type="ARBA" id="ARBA00022840"/>
    </source>
</evidence>
<evidence type="ECO:0000256" key="1">
    <source>
        <dbReference type="ARBA" id="ARBA00004888"/>
    </source>
</evidence>
<evidence type="ECO:0000313" key="15">
    <source>
        <dbReference type="EMBL" id="ETI24583.1"/>
    </source>
</evidence>
<feature type="domain" description="Hexokinase N-terminal" evidence="13">
    <location>
        <begin position="48"/>
        <end position="245"/>
    </location>
</feature>
<evidence type="ECO:0000256" key="8">
    <source>
        <dbReference type="ARBA" id="ARBA00023152"/>
    </source>
</evidence>
<keyword evidence="8 12" id="KW-0324">Glycolysis</keyword>
<dbReference type="OrthoDB" id="419537at2759"/>
<evidence type="ECO:0000313" key="16">
    <source>
        <dbReference type="Proteomes" id="UP000030678"/>
    </source>
</evidence>
<evidence type="ECO:0000256" key="4">
    <source>
        <dbReference type="ARBA" id="ARBA00022679"/>
    </source>
</evidence>
<dbReference type="PRINTS" id="PR00475">
    <property type="entry name" value="HEXOKINASE"/>
</dbReference>
<protein>
    <recommendedName>
        <fullName evidence="12">Phosphotransferase</fullName>
        <ecNumber evidence="12">2.7.1.-</ecNumber>
    </recommendedName>
</protein>
<dbReference type="GO" id="GO:0006013">
    <property type="term" value="P:mannose metabolic process"/>
    <property type="evidence" value="ECO:0007669"/>
    <property type="project" value="TreeGrafter"/>
</dbReference>
<dbReference type="EC" id="2.7.1.-" evidence="12"/>
<keyword evidence="6 12" id="KW-0418">Kinase</keyword>
<dbReference type="GO" id="GO:0006006">
    <property type="term" value="P:glucose metabolic process"/>
    <property type="evidence" value="ECO:0007669"/>
    <property type="project" value="TreeGrafter"/>
</dbReference>
<dbReference type="Gene3D" id="3.40.367.20">
    <property type="match status" value="1"/>
</dbReference>
<keyword evidence="7 12" id="KW-0067">ATP-binding</keyword>
<keyword evidence="4 12" id="KW-0808">Transferase</keyword>
<evidence type="ECO:0000256" key="5">
    <source>
        <dbReference type="ARBA" id="ARBA00022741"/>
    </source>
</evidence>
<dbReference type="PANTHER" id="PTHR19443:SF16">
    <property type="entry name" value="HEXOKINASE TYPE 1-RELATED"/>
    <property type="match status" value="1"/>
</dbReference>
<comment type="pathway">
    <text evidence="1">Carbohydrate degradation; glycolysis; D-glyceraldehyde 3-phosphate and glycerone phosphate from D-glucose: step 1/4.</text>
</comment>
<dbReference type="PROSITE" id="PS51748">
    <property type="entry name" value="HEXOKINASE_2"/>
    <property type="match status" value="1"/>
</dbReference>
<dbReference type="GO" id="GO:0005739">
    <property type="term" value="C:mitochondrion"/>
    <property type="evidence" value="ECO:0007669"/>
    <property type="project" value="TreeGrafter"/>
</dbReference>
<dbReference type="RefSeq" id="XP_008726519.1">
    <property type="nucleotide sequence ID" value="XM_008728297.1"/>
</dbReference>
<evidence type="ECO:0000256" key="10">
    <source>
        <dbReference type="ARBA" id="ARBA00047905"/>
    </source>
</evidence>
<dbReference type="Gene3D" id="3.30.420.40">
    <property type="match status" value="1"/>
</dbReference>
<reference evidence="15 16" key="1">
    <citation type="submission" date="2013-03" db="EMBL/GenBank/DDBJ databases">
        <title>The Genome Sequence of Cladophialophora carrionii CBS 160.54.</title>
        <authorList>
            <consortium name="The Broad Institute Genomics Platform"/>
            <person name="Cuomo C."/>
            <person name="de Hoog S."/>
            <person name="Gorbushina A."/>
            <person name="Walker B."/>
            <person name="Young S.K."/>
            <person name="Zeng Q."/>
            <person name="Gargeya S."/>
            <person name="Fitzgerald M."/>
            <person name="Haas B."/>
            <person name="Abouelleil A."/>
            <person name="Allen A.W."/>
            <person name="Alvarado L."/>
            <person name="Arachchi H.M."/>
            <person name="Berlin A.M."/>
            <person name="Chapman S.B."/>
            <person name="Gainer-Dewar J."/>
            <person name="Goldberg J."/>
            <person name="Griggs A."/>
            <person name="Gujja S."/>
            <person name="Hansen M."/>
            <person name="Howarth C."/>
            <person name="Imamovic A."/>
            <person name="Ireland A."/>
            <person name="Larimer J."/>
            <person name="McCowan C."/>
            <person name="Murphy C."/>
            <person name="Pearson M."/>
            <person name="Poon T.W."/>
            <person name="Priest M."/>
            <person name="Roberts A."/>
            <person name="Saif S."/>
            <person name="Shea T."/>
            <person name="Sisk P."/>
            <person name="Sykes S."/>
            <person name="Wortman J."/>
            <person name="Nusbaum C."/>
            <person name="Birren B."/>
        </authorList>
    </citation>
    <scope>NUCLEOTIDE SEQUENCE [LARGE SCALE GENOMIC DNA]</scope>
    <source>
        <strain evidence="15 16">CBS 160.54</strain>
    </source>
</reference>
<dbReference type="GO" id="GO:0006096">
    <property type="term" value="P:glycolytic process"/>
    <property type="evidence" value="ECO:0007669"/>
    <property type="project" value="UniProtKB-UniPathway"/>
</dbReference>
<dbReference type="GO" id="GO:0005829">
    <property type="term" value="C:cytosol"/>
    <property type="evidence" value="ECO:0007669"/>
    <property type="project" value="TreeGrafter"/>
</dbReference>
<comment type="catalytic activity">
    <reaction evidence="10">
        <text>D-fructose + ATP = D-fructose 6-phosphate + ADP + H(+)</text>
        <dbReference type="Rhea" id="RHEA:16125"/>
        <dbReference type="ChEBI" id="CHEBI:15378"/>
        <dbReference type="ChEBI" id="CHEBI:30616"/>
        <dbReference type="ChEBI" id="CHEBI:37721"/>
        <dbReference type="ChEBI" id="CHEBI:61527"/>
        <dbReference type="ChEBI" id="CHEBI:456216"/>
        <dbReference type="EC" id="2.7.1.1"/>
    </reaction>
    <physiologicalReaction direction="left-to-right" evidence="10">
        <dbReference type="Rhea" id="RHEA:16126"/>
    </physiologicalReaction>
</comment>
<feature type="domain" description="Hexokinase C-terminal" evidence="14">
    <location>
        <begin position="252"/>
        <end position="513"/>
    </location>
</feature>
<dbReference type="Proteomes" id="UP000030678">
    <property type="component" value="Unassembled WGS sequence"/>
</dbReference>
<dbReference type="Pfam" id="PF00349">
    <property type="entry name" value="Hexokinase_1"/>
    <property type="match status" value="1"/>
</dbReference>
<keyword evidence="5 12" id="KW-0547">Nucleotide-binding</keyword>
<dbReference type="GO" id="GO:0004340">
    <property type="term" value="F:glucokinase activity"/>
    <property type="evidence" value="ECO:0007669"/>
    <property type="project" value="TreeGrafter"/>
</dbReference>
<name>V9DE26_9EURO</name>
<dbReference type="GO" id="GO:0005536">
    <property type="term" value="F:D-glucose binding"/>
    <property type="evidence" value="ECO:0007669"/>
    <property type="project" value="InterPro"/>
</dbReference>
<comment type="catalytic activity">
    <reaction evidence="9">
        <text>a D-hexose + ATP = a D-hexose 6-phosphate + ADP + H(+)</text>
        <dbReference type="Rhea" id="RHEA:22740"/>
        <dbReference type="ChEBI" id="CHEBI:4194"/>
        <dbReference type="ChEBI" id="CHEBI:15378"/>
        <dbReference type="ChEBI" id="CHEBI:30616"/>
        <dbReference type="ChEBI" id="CHEBI:229467"/>
        <dbReference type="ChEBI" id="CHEBI:456216"/>
        <dbReference type="EC" id="2.7.1.1"/>
    </reaction>
    <physiologicalReaction direction="left-to-right" evidence="9">
        <dbReference type="Rhea" id="RHEA:22741"/>
    </physiologicalReaction>
</comment>
<gene>
    <name evidence="15" type="ORF">G647_03952</name>
</gene>
<dbReference type="GeneID" id="19982445"/>
<dbReference type="Gene3D" id="1.10.287.1250">
    <property type="match status" value="1"/>
</dbReference>
<dbReference type="VEuPathDB" id="FungiDB:G647_03952"/>
<dbReference type="GO" id="GO:0005524">
    <property type="term" value="F:ATP binding"/>
    <property type="evidence" value="ECO:0007669"/>
    <property type="project" value="UniProtKB-UniRule"/>
</dbReference>
<organism evidence="15 16">
    <name type="scientific">Cladophialophora carrionii CBS 160.54</name>
    <dbReference type="NCBI Taxonomy" id="1279043"/>
    <lineage>
        <taxon>Eukaryota</taxon>
        <taxon>Fungi</taxon>
        <taxon>Dikarya</taxon>
        <taxon>Ascomycota</taxon>
        <taxon>Pezizomycotina</taxon>
        <taxon>Eurotiomycetes</taxon>
        <taxon>Chaetothyriomycetidae</taxon>
        <taxon>Chaetothyriales</taxon>
        <taxon>Herpotrichiellaceae</taxon>
        <taxon>Cladophialophora</taxon>
    </lineage>
</organism>
<dbReference type="InterPro" id="IPR001312">
    <property type="entry name" value="Hexokinase"/>
</dbReference>
<evidence type="ECO:0000256" key="11">
    <source>
        <dbReference type="ARBA" id="ARBA00048160"/>
    </source>
</evidence>
<evidence type="ECO:0000256" key="2">
    <source>
        <dbReference type="ARBA" id="ARBA00005028"/>
    </source>
</evidence>